<accession>A0A6A5ZRZ2</accession>
<dbReference type="AlphaFoldDB" id="A0A6A5ZRZ2"/>
<gene>
    <name evidence="1" type="ORF">BDV96DRAFT_668375</name>
</gene>
<evidence type="ECO:0000313" key="2">
    <source>
        <dbReference type="Proteomes" id="UP000799770"/>
    </source>
</evidence>
<name>A0A6A5ZRZ2_9PLEO</name>
<dbReference type="EMBL" id="ML977312">
    <property type="protein sequence ID" value="KAF2121633.1"/>
    <property type="molecule type" value="Genomic_DNA"/>
</dbReference>
<sequence length="252" mass="28709">MASRVDMLNDAASAQIGQLYNTLTAMLGEVPQFGPDLKGNRSELEQVVVEKQQLKWDLVVERTKITEILEKWTPTFLADRFDDGREYVMKQLVKEIIGQKDALVQGYAHHRELAAEIRGLLTGYGNMCETSDRDAKRVRMEIKESLNILIQTYMKAHHVTKAEDMAPHEEDEEVATLSQEILAVQDLLAKSHENFPEFDARGDDDSVLTLSFAWVGRLGDHIKKLHQNVREIVERAGLDIEGNSRRSKRPRV</sequence>
<evidence type="ECO:0000313" key="1">
    <source>
        <dbReference type="EMBL" id="KAF2121633.1"/>
    </source>
</evidence>
<proteinExistence type="predicted"/>
<keyword evidence="2" id="KW-1185">Reference proteome</keyword>
<organism evidence="1 2">
    <name type="scientific">Lophiotrema nucula</name>
    <dbReference type="NCBI Taxonomy" id="690887"/>
    <lineage>
        <taxon>Eukaryota</taxon>
        <taxon>Fungi</taxon>
        <taxon>Dikarya</taxon>
        <taxon>Ascomycota</taxon>
        <taxon>Pezizomycotina</taxon>
        <taxon>Dothideomycetes</taxon>
        <taxon>Pleosporomycetidae</taxon>
        <taxon>Pleosporales</taxon>
        <taxon>Lophiotremataceae</taxon>
        <taxon>Lophiotrema</taxon>
    </lineage>
</organism>
<dbReference type="Proteomes" id="UP000799770">
    <property type="component" value="Unassembled WGS sequence"/>
</dbReference>
<reference evidence="1" key="1">
    <citation type="journal article" date="2020" name="Stud. Mycol.">
        <title>101 Dothideomycetes genomes: a test case for predicting lifestyles and emergence of pathogens.</title>
        <authorList>
            <person name="Haridas S."/>
            <person name="Albert R."/>
            <person name="Binder M."/>
            <person name="Bloem J."/>
            <person name="Labutti K."/>
            <person name="Salamov A."/>
            <person name="Andreopoulos B."/>
            <person name="Baker S."/>
            <person name="Barry K."/>
            <person name="Bills G."/>
            <person name="Bluhm B."/>
            <person name="Cannon C."/>
            <person name="Castanera R."/>
            <person name="Culley D."/>
            <person name="Daum C."/>
            <person name="Ezra D."/>
            <person name="Gonzalez J."/>
            <person name="Henrissat B."/>
            <person name="Kuo A."/>
            <person name="Liang C."/>
            <person name="Lipzen A."/>
            <person name="Lutzoni F."/>
            <person name="Magnuson J."/>
            <person name="Mondo S."/>
            <person name="Nolan M."/>
            <person name="Ohm R."/>
            <person name="Pangilinan J."/>
            <person name="Park H.-J."/>
            <person name="Ramirez L."/>
            <person name="Alfaro M."/>
            <person name="Sun H."/>
            <person name="Tritt A."/>
            <person name="Yoshinaga Y."/>
            <person name="Zwiers L.-H."/>
            <person name="Turgeon B."/>
            <person name="Goodwin S."/>
            <person name="Spatafora J."/>
            <person name="Crous P."/>
            <person name="Grigoriev I."/>
        </authorList>
    </citation>
    <scope>NUCLEOTIDE SEQUENCE</scope>
    <source>
        <strain evidence="1">CBS 627.86</strain>
    </source>
</reference>
<protein>
    <submittedName>
        <fullName evidence="1">Uncharacterized protein</fullName>
    </submittedName>
</protein>